<dbReference type="RefSeq" id="WP_413780710.1">
    <property type="nucleotide sequence ID" value="NZ_JAUOZS010000001.1"/>
</dbReference>
<comment type="caution">
    <text evidence="2">The sequence shown here is derived from an EMBL/GenBank/DDBJ whole genome shotgun (WGS) entry which is preliminary data.</text>
</comment>
<evidence type="ECO:0000313" key="3">
    <source>
        <dbReference type="Proteomes" id="UP001254848"/>
    </source>
</evidence>
<dbReference type="EMBL" id="JAUOZS010000001">
    <property type="protein sequence ID" value="MDT8902224.1"/>
    <property type="molecule type" value="Genomic_DNA"/>
</dbReference>
<dbReference type="Proteomes" id="UP001254848">
    <property type="component" value="Unassembled WGS sequence"/>
</dbReference>
<dbReference type="NCBIfam" id="TIGR01764">
    <property type="entry name" value="excise"/>
    <property type="match status" value="1"/>
</dbReference>
<sequence length="67" mass="7892">MVIPKPDKICADDLLNAIQTAKLLGVSKDTIYELTRRKEIPHRYVGKQPRYPVWLIIDWFHNWKGVC</sequence>
<feature type="domain" description="Helix-turn-helix" evidence="1">
    <location>
        <begin position="15"/>
        <end position="60"/>
    </location>
</feature>
<dbReference type="Pfam" id="PF12728">
    <property type="entry name" value="HTH_17"/>
    <property type="match status" value="1"/>
</dbReference>
<dbReference type="InterPro" id="IPR010093">
    <property type="entry name" value="SinI_DNA-bd"/>
</dbReference>
<reference evidence="2 3" key="1">
    <citation type="submission" date="2023-07" db="EMBL/GenBank/DDBJ databases">
        <title>The novel representative of Negativicutes class, Anaeroselena agilis gen. nov. sp. nov.</title>
        <authorList>
            <person name="Prokofeva M.I."/>
            <person name="Elcheninov A.G."/>
            <person name="Klyukina A."/>
            <person name="Kublanov I.V."/>
            <person name="Frolov E.N."/>
            <person name="Podosokorskaya O.A."/>
        </authorList>
    </citation>
    <scope>NUCLEOTIDE SEQUENCE [LARGE SCALE GENOMIC DNA]</scope>
    <source>
        <strain evidence="2 3">4137-cl</strain>
    </source>
</reference>
<organism evidence="2 3">
    <name type="scientific">Anaeroselena agilis</name>
    <dbReference type="NCBI Taxonomy" id="3063788"/>
    <lineage>
        <taxon>Bacteria</taxon>
        <taxon>Bacillati</taxon>
        <taxon>Bacillota</taxon>
        <taxon>Negativicutes</taxon>
        <taxon>Acetonemataceae</taxon>
        <taxon>Anaeroselena</taxon>
    </lineage>
</organism>
<keyword evidence="3" id="KW-1185">Reference proteome</keyword>
<evidence type="ECO:0000313" key="2">
    <source>
        <dbReference type="EMBL" id="MDT8902224.1"/>
    </source>
</evidence>
<evidence type="ECO:0000259" key="1">
    <source>
        <dbReference type="Pfam" id="PF12728"/>
    </source>
</evidence>
<protein>
    <submittedName>
        <fullName evidence="2">Helix-turn-helix domain-containing protein</fullName>
    </submittedName>
</protein>
<dbReference type="InterPro" id="IPR041657">
    <property type="entry name" value="HTH_17"/>
</dbReference>
<gene>
    <name evidence="2" type="ORF">Q4T40_13285</name>
</gene>
<accession>A0ABU3NZL2</accession>
<proteinExistence type="predicted"/>
<name>A0ABU3NZL2_9FIRM</name>